<dbReference type="GO" id="GO:0031398">
    <property type="term" value="P:positive regulation of protein ubiquitination"/>
    <property type="evidence" value="ECO:0007669"/>
    <property type="project" value="TreeGrafter"/>
</dbReference>
<dbReference type="AlphaFoldDB" id="A0A1B0D4Q6"/>
<dbReference type="PANTHER" id="PTHR20933:SF3">
    <property type="entry name" value="F-BOX ONLY PROTEIN 33"/>
    <property type="match status" value="1"/>
</dbReference>
<organism evidence="1 2">
    <name type="scientific">Phlebotomus papatasi</name>
    <name type="common">Sandfly</name>
    <dbReference type="NCBI Taxonomy" id="29031"/>
    <lineage>
        <taxon>Eukaryota</taxon>
        <taxon>Metazoa</taxon>
        <taxon>Ecdysozoa</taxon>
        <taxon>Arthropoda</taxon>
        <taxon>Hexapoda</taxon>
        <taxon>Insecta</taxon>
        <taxon>Pterygota</taxon>
        <taxon>Neoptera</taxon>
        <taxon>Endopterygota</taxon>
        <taxon>Diptera</taxon>
        <taxon>Nematocera</taxon>
        <taxon>Psychodoidea</taxon>
        <taxon>Psychodidae</taxon>
        <taxon>Phlebotomus</taxon>
        <taxon>Phlebotomus</taxon>
    </lineage>
</organism>
<dbReference type="EMBL" id="AJVK01011570">
    <property type="status" value="NOT_ANNOTATED_CDS"/>
    <property type="molecule type" value="Genomic_DNA"/>
</dbReference>
<dbReference type="Gene3D" id="1.20.1280.50">
    <property type="match status" value="1"/>
</dbReference>
<dbReference type="PANTHER" id="PTHR20933">
    <property type="entry name" value="F-BOX ONLY PROTEIN 33"/>
    <property type="match status" value="1"/>
</dbReference>
<accession>A0A1B0D4Q6</accession>
<dbReference type="PROSITE" id="PS50181">
    <property type="entry name" value="FBOX"/>
    <property type="match status" value="1"/>
</dbReference>
<dbReference type="InterPro" id="IPR001810">
    <property type="entry name" value="F-box_dom"/>
</dbReference>
<reference evidence="1" key="1">
    <citation type="submission" date="2022-08" db="UniProtKB">
        <authorList>
            <consortium name="EnsemblMetazoa"/>
        </authorList>
    </citation>
    <scope>IDENTIFICATION</scope>
    <source>
        <strain evidence="1">Israel</strain>
    </source>
</reference>
<dbReference type="EMBL" id="AJVK01011571">
    <property type="status" value="NOT_ANNOTATED_CDS"/>
    <property type="molecule type" value="Genomic_DNA"/>
</dbReference>
<dbReference type="Gene3D" id="3.80.10.10">
    <property type="entry name" value="Ribonuclease Inhibitor"/>
    <property type="match status" value="1"/>
</dbReference>
<dbReference type="Pfam" id="PF12937">
    <property type="entry name" value="F-box-like"/>
    <property type="match status" value="1"/>
</dbReference>
<dbReference type="InterPro" id="IPR032675">
    <property type="entry name" value="LRR_dom_sf"/>
</dbReference>
<dbReference type="EMBL" id="AJVK01011569">
    <property type="status" value="NOT_ANNOTATED_CDS"/>
    <property type="molecule type" value="Genomic_DNA"/>
</dbReference>
<dbReference type="InterPro" id="IPR036047">
    <property type="entry name" value="F-box-like_dom_sf"/>
</dbReference>
<dbReference type="VEuPathDB" id="VectorBase:PPAI002464"/>
<name>A0A1B0D4Q6_PHLPP</name>
<dbReference type="SUPFAM" id="SSF81383">
    <property type="entry name" value="F-box domain"/>
    <property type="match status" value="1"/>
</dbReference>
<evidence type="ECO:0000313" key="1">
    <source>
        <dbReference type="EnsemblMetazoa" id="PPAI002464-PA"/>
    </source>
</evidence>
<dbReference type="VEuPathDB" id="VectorBase:PPAPM1_000082"/>
<dbReference type="EnsemblMetazoa" id="PPAI002464-RA">
    <property type="protein sequence ID" value="PPAI002464-PA"/>
    <property type="gene ID" value="PPAI002464"/>
</dbReference>
<dbReference type="Proteomes" id="UP000092462">
    <property type="component" value="Unassembled WGS sequence"/>
</dbReference>
<sequence length="445" mass="51277">MGWGKLPALALVEIYGYLEHPDRLQASATCKHWRQTLFHPRFFERATFVVNRKHEARNAFYLQSLGHLVSATSIIFDSTNSHAVQRATDILVNICTTNNRLVSLTLRPSQSQFVLPRQYSAENFLHSGLIEPIKSLLGRRNPAMAHLNVGSCEHLTIYCQDFLRSLACPQELHLLAMASVKENPAFYYVGNLEASLFDKCTNLRLLSIDYDFLSDELLRVLQLLNLKRLILHIHAFDKNHAGTSDEAWRSFQEHNPQAELRINLIKACEAIKYLHSHILHESMPLSHMKVLFCKYMNPQAIDFISQNYNSTFKSLTWIDSAFDNQEAEFFYLTTDQDPLVMMAWRCSKLEEIVLHGYLLDVHNLVGIARLRGENLKRFEVAKIDLLPNTLLVSFLNEINRLMIYEWHPKKDKELPPAVSGCGYSSESARDKYIMEITQNDITDLH</sequence>
<dbReference type="CDD" id="cd22104">
    <property type="entry name" value="F-box_FBXO33"/>
    <property type="match status" value="1"/>
</dbReference>
<evidence type="ECO:0000313" key="2">
    <source>
        <dbReference type="Proteomes" id="UP000092462"/>
    </source>
</evidence>
<proteinExistence type="predicted"/>
<protein>
    <submittedName>
        <fullName evidence="1">Uncharacterized protein</fullName>
    </submittedName>
</protein>
<keyword evidence="2" id="KW-1185">Reference proteome</keyword>